<protein>
    <recommendedName>
        <fullName evidence="4">Lipoprotein</fullName>
    </recommendedName>
</protein>
<reference evidence="2" key="1">
    <citation type="submission" date="2021-10" db="EMBL/GenBank/DDBJ databases">
        <title>Novel species in genus Arthrobacter.</title>
        <authorList>
            <person name="Liu Y."/>
        </authorList>
    </citation>
    <scope>NUCLEOTIDE SEQUENCE</scope>
    <source>
        <strain evidence="2">Zg-Y786</strain>
    </source>
</reference>
<dbReference type="Proteomes" id="UP001139168">
    <property type="component" value="Unassembled WGS sequence"/>
</dbReference>
<sequence>MRVEHWAVFTSQEGLAMKRGHLQDSGSRARLGVPAAARASRPAIVVFLVAAALTVTSCGPTAEQARAREVVSSSPAAPVPTLRPTVAPEPVTAPTAATATPTPEPLKVGVTGNQAGMPQPVQDACQFLLRRDPARMPAGEAGDCVGAAMTAGTGAIQTLTTSSSWIPQGTHTVEFTTAPEFSLTLENPELGLRVTSGAGGGSVDTGSGSVSANASGTPEEAYAAVLAQAAELTVNPDRVAEMLGGTESLEVDYGAVLNGAVRTKISGYRSVDAAADDMMPAGVTLWLDDWYRPVRFELTGQTRGIASSITAVNSAWVS</sequence>
<dbReference type="EMBL" id="JAJFZQ010000003">
    <property type="protein sequence ID" value="MCC3264972.1"/>
    <property type="molecule type" value="Genomic_DNA"/>
</dbReference>
<evidence type="ECO:0008006" key="4">
    <source>
        <dbReference type="Google" id="ProtNLM"/>
    </source>
</evidence>
<gene>
    <name evidence="2" type="ORF">LJ752_02800</name>
</gene>
<evidence type="ECO:0000313" key="3">
    <source>
        <dbReference type="Proteomes" id="UP001139168"/>
    </source>
</evidence>
<feature type="compositionally biased region" description="Low complexity" evidence="1">
    <location>
        <begin position="84"/>
        <end position="101"/>
    </location>
</feature>
<organism evidence="2 3">
    <name type="scientific">Arthrobacter gengyunqii</name>
    <dbReference type="NCBI Taxonomy" id="2886940"/>
    <lineage>
        <taxon>Bacteria</taxon>
        <taxon>Bacillati</taxon>
        <taxon>Actinomycetota</taxon>
        <taxon>Actinomycetes</taxon>
        <taxon>Micrococcales</taxon>
        <taxon>Micrococcaceae</taxon>
        <taxon>Arthrobacter</taxon>
    </lineage>
</organism>
<feature type="region of interest" description="Disordered" evidence="1">
    <location>
        <begin position="72"/>
        <end position="105"/>
    </location>
</feature>
<proteinExistence type="predicted"/>
<dbReference type="RefSeq" id="WP_227889827.1">
    <property type="nucleotide sequence ID" value="NZ_JAJFZQ010000003.1"/>
</dbReference>
<evidence type="ECO:0000256" key="1">
    <source>
        <dbReference type="SAM" id="MobiDB-lite"/>
    </source>
</evidence>
<name>A0ABS8GEA8_9MICC</name>
<evidence type="ECO:0000313" key="2">
    <source>
        <dbReference type="EMBL" id="MCC3264972.1"/>
    </source>
</evidence>
<accession>A0ABS8GEA8</accession>
<keyword evidence="3" id="KW-1185">Reference proteome</keyword>
<comment type="caution">
    <text evidence="2">The sequence shown here is derived from an EMBL/GenBank/DDBJ whole genome shotgun (WGS) entry which is preliminary data.</text>
</comment>